<feature type="transmembrane region" description="Helical" evidence="1">
    <location>
        <begin position="43"/>
        <end position="61"/>
    </location>
</feature>
<keyword evidence="1" id="KW-0812">Transmembrane</keyword>
<evidence type="ECO:0000256" key="1">
    <source>
        <dbReference type="SAM" id="Phobius"/>
    </source>
</evidence>
<dbReference type="InterPro" id="IPR029044">
    <property type="entry name" value="Nucleotide-diphossugar_trans"/>
</dbReference>
<evidence type="ECO:0000313" key="3">
    <source>
        <dbReference type="Proteomes" id="UP000710385"/>
    </source>
</evidence>
<dbReference type="AlphaFoldDB" id="A0A928Y6T8"/>
<feature type="transmembrane region" description="Helical" evidence="1">
    <location>
        <begin position="443"/>
        <end position="467"/>
    </location>
</feature>
<feature type="transmembrane region" description="Helical" evidence="1">
    <location>
        <begin position="12"/>
        <end position="37"/>
    </location>
</feature>
<name>A0A928Y6T8_UNCKA</name>
<keyword evidence="1" id="KW-1133">Transmembrane helix</keyword>
<dbReference type="Proteomes" id="UP000710385">
    <property type="component" value="Unassembled WGS sequence"/>
</dbReference>
<dbReference type="PANTHER" id="PTHR36851">
    <property type="entry name" value="UNNAMED PRODUCT"/>
    <property type="match status" value="1"/>
</dbReference>
<sequence length="492" mass="57116">MNERLIRSIPGLLIWTTLLGSLVFSYLAPIWVIYFIIIFDLYWLFRIVYYIPFLLVAWYRYRRDIRRNWQADVMQIEGYGRIRHLIFLPTYREDIGVVRETLRNLTRSALPSDRMIICLAGEERDRERFAAIAEAMKREFGSSFLSLITTEHPADLPDEIPGKGSNLNWAAHQMVPVIESLGIRPEDLIVSSFDIDTQAHEQYFSCLTHTYLTVADPTRSSYQPIALYNNNLWEAKAPVRVAMFGTTFWLLSELARPERALTFSSHSMSWRMLLDVGFWQKDIVSEDSRIFLQALVKYHGDYRVTPLYLPVSMDSVDSVNYASSLRALYKQIRRWAWGVENFSYMVEHFHKDRIMPFRVKFSFLFKQLEGSYTWATAPVIITLLGQLPFWLASEHYRSFAIFQNTPFTLQRLMQLALVGVFVSAALALTLLPPRPAHVPRHRAFAVILLQWLLLPVTFVVFGSIPAIDAQTRYLLGGRFRLGFNVSAKRKLG</sequence>
<dbReference type="EMBL" id="JABTTY010000001">
    <property type="protein sequence ID" value="MBE7525459.1"/>
    <property type="molecule type" value="Genomic_DNA"/>
</dbReference>
<accession>A0A928Y6T8</accession>
<organism evidence="2 3">
    <name type="scientific">candidate division WWE3 bacterium</name>
    <dbReference type="NCBI Taxonomy" id="2053526"/>
    <lineage>
        <taxon>Bacteria</taxon>
        <taxon>Katanobacteria</taxon>
    </lineage>
</organism>
<keyword evidence="1" id="KW-0472">Membrane</keyword>
<feature type="transmembrane region" description="Helical" evidence="1">
    <location>
        <begin position="372"/>
        <end position="392"/>
    </location>
</feature>
<dbReference type="PANTHER" id="PTHR36851:SF1">
    <property type="entry name" value="GLYCO_TRANS_2-LIKE DOMAIN-CONTAINING PROTEIN"/>
    <property type="match status" value="1"/>
</dbReference>
<dbReference type="SUPFAM" id="SSF53448">
    <property type="entry name" value="Nucleotide-diphospho-sugar transferases"/>
    <property type="match status" value="1"/>
</dbReference>
<evidence type="ECO:0000313" key="2">
    <source>
        <dbReference type="EMBL" id="MBE7525459.1"/>
    </source>
</evidence>
<proteinExistence type="predicted"/>
<feature type="transmembrane region" description="Helical" evidence="1">
    <location>
        <begin position="412"/>
        <end position="431"/>
    </location>
</feature>
<gene>
    <name evidence="2" type="ORF">HS096_03680</name>
</gene>
<protein>
    <submittedName>
        <fullName evidence="2">Glycosyltransferase family 2 protein</fullName>
    </submittedName>
</protein>
<dbReference type="Gene3D" id="3.90.550.10">
    <property type="entry name" value="Spore Coat Polysaccharide Biosynthesis Protein SpsA, Chain A"/>
    <property type="match status" value="1"/>
</dbReference>
<reference evidence="2" key="1">
    <citation type="submission" date="2020-05" db="EMBL/GenBank/DDBJ databases">
        <title>High-Quality Genomes of Partial-Nitritation/Anammox System by Hierarchical Clustering Based Hybrid Assembly.</title>
        <authorList>
            <person name="Liu L."/>
            <person name="Wang Y."/>
            <person name="Che Y."/>
            <person name="Chen Y."/>
            <person name="Xia Y."/>
            <person name="Luo R."/>
            <person name="Cheng S.H."/>
            <person name="Zheng C."/>
            <person name="Zhang T."/>
        </authorList>
    </citation>
    <scope>NUCLEOTIDE SEQUENCE</scope>
    <source>
        <strain evidence="2">H1_PAT1</strain>
    </source>
</reference>
<comment type="caution">
    <text evidence="2">The sequence shown here is derived from an EMBL/GenBank/DDBJ whole genome shotgun (WGS) entry which is preliminary data.</text>
</comment>